<reference evidence="1 2" key="1">
    <citation type="submission" date="2018-10" db="EMBL/GenBank/DDBJ databases">
        <title>Genomic Encyclopedia of Archaeal and Bacterial Type Strains, Phase II (KMG-II): from individual species to whole genera.</title>
        <authorList>
            <person name="Goeker M."/>
        </authorList>
    </citation>
    <scope>NUCLEOTIDE SEQUENCE [LARGE SCALE GENOMIC DNA]</scope>
    <source>
        <strain evidence="1 2">DSM 16510</strain>
    </source>
</reference>
<dbReference type="Pfam" id="PF09700">
    <property type="entry name" value="Cas_Cmr3"/>
    <property type="match status" value="1"/>
</dbReference>
<evidence type="ECO:0000313" key="1">
    <source>
        <dbReference type="EMBL" id="RLJ70689.1"/>
    </source>
</evidence>
<name>A0A497XRH0_9AQUI</name>
<accession>A0A497XRH0</accession>
<dbReference type="Proteomes" id="UP000267841">
    <property type="component" value="Unassembled WGS sequence"/>
</dbReference>
<protein>
    <submittedName>
        <fullName evidence="1">CRISPR-associated protein Cmr3</fullName>
    </submittedName>
</protein>
<dbReference type="InterPro" id="IPR019117">
    <property type="entry name" value="CRISPR-assoc_protein_Cmr3"/>
</dbReference>
<keyword evidence="2" id="KW-1185">Reference proteome</keyword>
<comment type="caution">
    <text evidence="1">The sequence shown here is derived from an EMBL/GenBank/DDBJ whole genome shotgun (WGS) entry which is preliminary data.</text>
</comment>
<proteinExistence type="predicted"/>
<gene>
    <name evidence="1" type="ORF">BCF55_0970</name>
</gene>
<sequence>MKVYILKPYDVLSFGSLKNFSAGEVRLQKSVFPPPIIRFFHIFERVLGVFLYREKGEEKELFLPLPADCLTKRKGDGAQRVKIAPPESPPLITGDIEAYETASGFISLMDFLQNYEKGSGDFTTYPPEEFFGTERRIGIWLEKSFRNVKNVKREGEEEKEGLLYSRDFIRLKEGVRIAVLGKVHKDVSDREIFGLGGEKKMGLLEKTLDADTALEKEIEIEKDTIYKFYCLTHLYVKDGIQRSKTLTIDGLNFEVVWLFNAGVEYVSGYKKSSQEISGQKPFLEMLKPGSVIVLKPKSEGKLKKLCQIFTEIPVNGNVGEKFLSRGWNSGILTEVKG</sequence>
<dbReference type="NCBIfam" id="TIGR01888">
    <property type="entry name" value="cas_cmr3"/>
    <property type="match status" value="1"/>
</dbReference>
<dbReference type="InterPro" id="IPR010165">
    <property type="entry name" value="CRISPR-Cmr3_IIIB"/>
</dbReference>
<dbReference type="OrthoDB" id="11220at2"/>
<dbReference type="EMBL" id="RCCJ01000001">
    <property type="protein sequence ID" value="RLJ70689.1"/>
    <property type="molecule type" value="Genomic_DNA"/>
</dbReference>
<dbReference type="AlphaFoldDB" id="A0A497XRH0"/>
<evidence type="ECO:0000313" key="2">
    <source>
        <dbReference type="Proteomes" id="UP000267841"/>
    </source>
</evidence>
<organism evidence="1 2">
    <name type="scientific">Hydrogenivirga caldilitoris</name>
    <dbReference type="NCBI Taxonomy" id="246264"/>
    <lineage>
        <taxon>Bacteria</taxon>
        <taxon>Pseudomonadati</taxon>
        <taxon>Aquificota</taxon>
        <taxon>Aquificia</taxon>
        <taxon>Aquificales</taxon>
        <taxon>Aquificaceae</taxon>
        <taxon>Hydrogenivirga</taxon>
    </lineage>
</organism>